<protein>
    <recommendedName>
        <fullName evidence="3">Tubulin-specific chaperone A</fullName>
    </recommendedName>
</protein>
<reference evidence="5" key="1">
    <citation type="submission" date="2016-03" db="EMBL/GenBank/DDBJ databases">
        <authorList>
            <person name="Devillers H."/>
        </authorList>
    </citation>
    <scope>NUCLEOTIDE SEQUENCE [LARGE SCALE GENOMIC DNA]</scope>
</reference>
<dbReference type="Pfam" id="PF02970">
    <property type="entry name" value="TBCA"/>
    <property type="match status" value="1"/>
</dbReference>
<evidence type="ECO:0000256" key="1">
    <source>
        <dbReference type="ARBA" id="ARBA00006806"/>
    </source>
</evidence>
<dbReference type="GO" id="GO:0048487">
    <property type="term" value="F:beta-tubulin binding"/>
    <property type="evidence" value="ECO:0007669"/>
    <property type="project" value="EnsemblFungi"/>
</dbReference>
<dbReference type="PANTHER" id="PTHR21500">
    <property type="entry name" value="TUBULIN-SPECIFIC CHAPERONE A"/>
    <property type="match status" value="1"/>
</dbReference>
<dbReference type="GO" id="GO:0007023">
    <property type="term" value="P:post-chaperonin tubulin folding pathway"/>
    <property type="evidence" value="ECO:0007669"/>
    <property type="project" value="UniProtKB-UniRule"/>
</dbReference>
<keyword evidence="3" id="KW-0493">Microtubule</keyword>
<dbReference type="Gene3D" id="1.20.58.90">
    <property type="match status" value="1"/>
</dbReference>
<accession>A0A1G4IZ41</accession>
<gene>
    <name evidence="4" type="ORF">LADA_0C06018G</name>
</gene>
<organism evidence="4 5">
    <name type="scientific">Lachancea dasiensis</name>
    <dbReference type="NCBI Taxonomy" id="1072105"/>
    <lineage>
        <taxon>Eukaryota</taxon>
        <taxon>Fungi</taxon>
        <taxon>Dikarya</taxon>
        <taxon>Ascomycota</taxon>
        <taxon>Saccharomycotina</taxon>
        <taxon>Saccharomycetes</taxon>
        <taxon>Saccharomycetales</taxon>
        <taxon>Saccharomycetaceae</taxon>
        <taxon>Lachancea</taxon>
    </lineage>
</organism>
<dbReference type="EMBL" id="LT598459">
    <property type="protein sequence ID" value="SCU82527.1"/>
    <property type="molecule type" value="Genomic_DNA"/>
</dbReference>
<keyword evidence="3" id="KW-0963">Cytoplasm</keyword>
<comment type="subunit">
    <text evidence="3">Supercomplex made of cofactors A to E. Cofactors A and D function by capturing and stabilizing tubulin in a quasi-native conformation. Cofactor E binds to the cofactor D-tubulin complex; interaction with cofactor C then causes the release of tubulin polypeptides that are committed to the native state.</text>
</comment>
<dbReference type="OrthoDB" id="296187at2759"/>
<name>A0A1G4IZ41_9SACH</name>
<keyword evidence="2 3" id="KW-0143">Chaperone</keyword>
<keyword evidence="5" id="KW-1185">Reference proteome</keyword>
<comment type="similarity">
    <text evidence="1 3">Belongs to the TBCA family.</text>
</comment>
<dbReference type="Proteomes" id="UP000190274">
    <property type="component" value="Chromosome C"/>
</dbReference>
<sequence>MAPSQLEIKVRSLQRLLKEEKYYQQELSEQQALVYKLKTDETVDPYDLKKQVEVLEDTERLLPALYAKITQFRDDLAQFTRSYNGAEDLEPATITLKDAENLLRSKS</sequence>
<evidence type="ECO:0000256" key="3">
    <source>
        <dbReference type="RuleBase" id="RU364030"/>
    </source>
</evidence>
<dbReference type="GO" id="GO:0005829">
    <property type="term" value="C:cytosol"/>
    <property type="evidence" value="ECO:0007669"/>
    <property type="project" value="TreeGrafter"/>
</dbReference>
<dbReference type="SUPFAM" id="SSF46988">
    <property type="entry name" value="Tubulin chaperone cofactor A"/>
    <property type="match status" value="1"/>
</dbReference>
<evidence type="ECO:0000313" key="5">
    <source>
        <dbReference type="Proteomes" id="UP000190274"/>
    </source>
</evidence>
<proteinExistence type="inferred from homology"/>
<dbReference type="AlphaFoldDB" id="A0A1G4IZ41"/>
<dbReference type="GO" id="GO:0007021">
    <property type="term" value="P:tubulin complex assembly"/>
    <property type="evidence" value="ECO:0007669"/>
    <property type="project" value="UniProtKB-UniRule"/>
</dbReference>
<dbReference type="STRING" id="1266660.A0A1G4IZ41"/>
<dbReference type="InterPro" id="IPR004226">
    <property type="entry name" value="TBCA"/>
</dbReference>
<keyword evidence="3" id="KW-0206">Cytoskeleton</keyword>
<dbReference type="PANTHER" id="PTHR21500:SF0">
    <property type="entry name" value="TUBULIN-SPECIFIC CHAPERONE A"/>
    <property type="match status" value="1"/>
</dbReference>
<comment type="subcellular location">
    <subcellularLocation>
        <location evidence="3">Cytoplasm</location>
        <location evidence="3">Cytoskeleton</location>
    </subcellularLocation>
</comment>
<dbReference type="GO" id="GO:0005874">
    <property type="term" value="C:microtubule"/>
    <property type="evidence" value="ECO:0007669"/>
    <property type="project" value="UniProtKB-KW"/>
</dbReference>
<dbReference type="InterPro" id="IPR036126">
    <property type="entry name" value="TBCA_sf"/>
</dbReference>
<evidence type="ECO:0000256" key="2">
    <source>
        <dbReference type="ARBA" id="ARBA00023186"/>
    </source>
</evidence>
<evidence type="ECO:0000313" key="4">
    <source>
        <dbReference type="EMBL" id="SCU82527.1"/>
    </source>
</evidence>